<evidence type="ECO:0000313" key="2">
    <source>
        <dbReference type="EMBL" id="ASP23580.1"/>
    </source>
</evidence>
<evidence type="ECO:0000313" key="3">
    <source>
        <dbReference type="Proteomes" id="UP000203589"/>
    </source>
</evidence>
<keyword evidence="3" id="KW-1185">Reference proteome</keyword>
<reference evidence="2 3" key="1">
    <citation type="submission" date="2017-07" db="EMBL/GenBank/DDBJ databases">
        <title>Genome Sequence of Antarctobacter heliothermus Strain SMS3 Isolated from a culture of the Diatom Skeletonema marinoi.</title>
        <authorList>
            <person name="Topel M."/>
            <person name="Pinder M.I.M."/>
            <person name="Johansson O.N."/>
            <person name="Kourtchenko O."/>
            <person name="Godhe A."/>
            <person name="Clarke A.K."/>
        </authorList>
    </citation>
    <scope>NUCLEOTIDE SEQUENCE [LARGE SCALE GENOMIC DNA]</scope>
    <source>
        <strain evidence="2 3">SMS3</strain>
        <plasmid evidence="3">Plasmid psms3-2</plasmid>
    </source>
</reference>
<keyword evidence="2" id="KW-0614">Plasmid</keyword>
<accession>A0A222EBV4</accession>
<gene>
    <name evidence="2" type="ORF">ANTHELSMS3_04682</name>
</gene>
<dbReference type="EMBL" id="CP022542">
    <property type="protein sequence ID" value="ASP23580.1"/>
    <property type="molecule type" value="Genomic_DNA"/>
</dbReference>
<protein>
    <submittedName>
        <fullName evidence="2">Uncharacterized protein</fullName>
    </submittedName>
</protein>
<evidence type="ECO:0000256" key="1">
    <source>
        <dbReference type="SAM" id="MobiDB-lite"/>
    </source>
</evidence>
<organism evidence="2 3">
    <name type="scientific">Antarctobacter heliothermus</name>
    <dbReference type="NCBI Taxonomy" id="74033"/>
    <lineage>
        <taxon>Bacteria</taxon>
        <taxon>Pseudomonadati</taxon>
        <taxon>Pseudomonadota</taxon>
        <taxon>Alphaproteobacteria</taxon>
        <taxon>Rhodobacterales</taxon>
        <taxon>Roseobacteraceae</taxon>
        <taxon>Antarctobacter</taxon>
    </lineage>
</organism>
<dbReference type="AlphaFoldDB" id="A0A222EBV4"/>
<dbReference type="Proteomes" id="UP000203589">
    <property type="component" value="Plasmid pSMS3-2"/>
</dbReference>
<dbReference type="KEGG" id="aht:ANTHELSMS3_04682"/>
<name>A0A222EBV4_9RHOB</name>
<proteinExistence type="predicted"/>
<feature type="region of interest" description="Disordered" evidence="1">
    <location>
        <begin position="41"/>
        <end position="60"/>
    </location>
</feature>
<geneLocation type="plasmid" evidence="3">
    <name>psms3-2</name>
</geneLocation>
<sequence>MSEISNEACACEQNMRKTYVTPSLEIFGEVAVLTASGSQQIQTETTTGSGCSGNPNRNRC</sequence>